<keyword evidence="10" id="KW-1185">Reference proteome</keyword>
<keyword evidence="5 6" id="KW-0694">RNA-binding</keyword>
<dbReference type="InterPro" id="IPR020568">
    <property type="entry name" value="Ribosomal_Su5_D2-typ_SF"/>
</dbReference>
<evidence type="ECO:0000256" key="7">
    <source>
        <dbReference type="NCBIfam" id="TIGR00188"/>
    </source>
</evidence>
<dbReference type="EC" id="3.1.26.5" evidence="6 7"/>
<evidence type="ECO:0000256" key="1">
    <source>
        <dbReference type="ARBA" id="ARBA00022694"/>
    </source>
</evidence>
<protein>
    <recommendedName>
        <fullName evidence="6 7">Ribonuclease P protein component</fullName>
        <shortName evidence="6">RNase P protein</shortName>
        <shortName evidence="6">RNaseP protein</shortName>
        <ecNumber evidence="6 7">3.1.26.5</ecNumber>
    </recommendedName>
    <alternativeName>
        <fullName evidence="6">Protein C5</fullName>
    </alternativeName>
</protein>
<dbReference type="InterPro" id="IPR000100">
    <property type="entry name" value="RNase_P"/>
</dbReference>
<evidence type="ECO:0000313" key="9">
    <source>
        <dbReference type="EMBL" id="NIJ57450.1"/>
    </source>
</evidence>
<dbReference type="HAMAP" id="MF_00227">
    <property type="entry name" value="RNase_P"/>
    <property type="match status" value="1"/>
</dbReference>
<dbReference type="NCBIfam" id="TIGR00188">
    <property type="entry name" value="rnpA"/>
    <property type="match status" value="1"/>
</dbReference>
<keyword evidence="3 6" id="KW-0255">Endonuclease</keyword>
<accession>A0ABX0UZY5</accession>
<evidence type="ECO:0000256" key="5">
    <source>
        <dbReference type="ARBA" id="ARBA00022884"/>
    </source>
</evidence>
<organism evidence="9 10">
    <name type="scientific">Pseudochelatococcus lubricantis</name>
    <dbReference type="NCBI Taxonomy" id="1538102"/>
    <lineage>
        <taxon>Bacteria</taxon>
        <taxon>Pseudomonadati</taxon>
        <taxon>Pseudomonadota</taxon>
        <taxon>Alphaproteobacteria</taxon>
        <taxon>Hyphomicrobiales</taxon>
        <taxon>Chelatococcaceae</taxon>
        <taxon>Pseudochelatococcus</taxon>
    </lineage>
</organism>
<dbReference type="InterPro" id="IPR014721">
    <property type="entry name" value="Ribsml_uS5_D2-typ_fold_subgr"/>
</dbReference>
<evidence type="ECO:0000256" key="8">
    <source>
        <dbReference type="SAM" id="MobiDB-lite"/>
    </source>
</evidence>
<evidence type="ECO:0000256" key="6">
    <source>
        <dbReference type="HAMAP-Rule" id="MF_00227"/>
    </source>
</evidence>
<proteinExistence type="inferred from homology"/>
<comment type="catalytic activity">
    <reaction evidence="6">
        <text>Endonucleolytic cleavage of RNA, removing 5'-extranucleotides from tRNA precursor.</text>
        <dbReference type="EC" id="3.1.26.5"/>
    </reaction>
</comment>
<dbReference type="Pfam" id="PF00825">
    <property type="entry name" value="Ribonuclease_P"/>
    <property type="match status" value="1"/>
</dbReference>
<evidence type="ECO:0000256" key="4">
    <source>
        <dbReference type="ARBA" id="ARBA00022801"/>
    </source>
</evidence>
<dbReference type="PANTHER" id="PTHR33992:SF1">
    <property type="entry name" value="RIBONUCLEASE P PROTEIN COMPONENT"/>
    <property type="match status" value="1"/>
</dbReference>
<dbReference type="PANTHER" id="PTHR33992">
    <property type="entry name" value="RIBONUCLEASE P PROTEIN COMPONENT"/>
    <property type="match status" value="1"/>
</dbReference>
<feature type="region of interest" description="Disordered" evidence="8">
    <location>
        <begin position="132"/>
        <end position="174"/>
    </location>
</feature>
<dbReference type="EMBL" id="JAASQI010000002">
    <property type="protein sequence ID" value="NIJ57450.1"/>
    <property type="molecule type" value="Genomic_DNA"/>
</dbReference>
<dbReference type="Gene3D" id="3.30.230.10">
    <property type="match status" value="1"/>
</dbReference>
<evidence type="ECO:0000256" key="2">
    <source>
        <dbReference type="ARBA" id="ARBA00022722"/>
    </source>
</evidence>
<dbReference type="SUPFAM" id="SSF54211">
    <property type="entry name" value="Ribosomal protein S5 domain 2-like"/>
    <property type="match status" value="1"/>
</dbReference>
<dbReference type="RefSeq" id="WP_166949969.1">
    <property type="nucleotide sequence ID" value="NZ_JAASQI010000002.1"/>
</dbReference>
<comment type="similarity">
    <text evidence="6">Belongs to the RnpA family.</text>
</comment>
<gene>
    <name evidence="6" type="primary">rnpA</name>
    <name evidence="9" type="ORF">FHS82_001276</name>
</gene>
<name>A0ABX0UZY5_9HYPH</name>
<keyword evidence="4 6" id="KW-0378">Hydrolase</keyword>
<keyword evidence="2 6" id="KW-0540">Nuclease</keyword>
<evidence type="ECO:0000313" key="10">
    <source>
        <dbReference type="Proteomes" id="UP001429580"/>
    </source>
</evidence>
<dbReference type="Proteomes" id="UP001429580">
    <property type="component" value="Unassembled WGS sequence"/>
</dbReference>
<comment type="subunit">
    <text evidence="6">Consists of a catalytic RNA component (M1 or rnpB) and a protein subunit.</text>
</comment>
<evidence type="ECO:0000256" key="3">
    <source>
        <dbReference type="ARBA" id="ARBA00022759"/>
    </source>
</evidence>
<keyword evidence="1 6" id="KW-0819">tRNA processing</keyword>
<comment type="caution">
    <text evidence="9">The sequence shown here is derived from an EMBL/GenBank/DDBJ whole genome shotgun (WGS) entry which is preliminary data.</text>
</comment>
<comment type="function">
    <text evidence="6">RNaseP catalyzes the removal of the 5'-leader sequence from pre-tRNA to produce the mature 5'-terminus. It can also cleave other RNA substrates such as 4.5S RNA. The protein component plays an auxiliary but essential role in vivo by binding to the 5'-leader sequence and broadening the substrate specificity of the ribozyme.</text>
</comment>
<sequence length="174" mass="19205">MNETEQSASGRRSSRLPRLLKRAEFLTAASGRRVHSSRMTVQIHERSSEAPGDSGVSVPVCSRVPVSGPRFGLTVTKKTANAVGRNRIRRRLRAALQDVRAFWPNADIDFVIVGRGELLTAPMDIIASDLKRAFSSPPRQGNPLGRDGRPSHRRRGKATDRPHGTIQRNPTDHS</sequence>
<dbReference type="GO" id="GO:0004526">
    <property type="term" value="F:ribonuclease P activity"/>
    <property type="evidence" value="ECO:0007669"/>
    <property type="project" value="UniProtKB-EC"/>
</dbReference>
<reference evidence="9 10" key="1">
    <citation type="submission" date="2020-03" db="EMBL/GenBank/DDBJ databases">
        <title>Genomic Encyclopedia of Type Strains, Phase IV (KMG-IV): sequencing the most valuable type-strain genomes for metagenomic binning, comparative biology and taxonomic classification.</title>
        <authorList>
            <person name="Goeker M."/>
        </authorList>
    </citation>
    <scope>NUCLEOTIDE SEQUENCE [LARGE SCALE GENOMIC DNA]</scope>
    <source>
        <strain evidence="9 10">DSM 103870</strain>
    </source>
</reference>